<dbReference type="EC" id="3.6.5.-" evidence="2"/>
<dbReference type="Proteomes" id="UP000674217">
    <property type="component" value="Unassembled WGS sequence"/>
</dbReference>
<dbReference type="SUPFAM" id="SSF52540">
    <property type="entry name" value="P-loop containing nucleoside triphosphate hydrolases"/>
    <property type="match status" value="1"/>
</dbReference>
<evidence type="ECO:0000256" key="1">
    <source>
        <dbReference type="ARBA" id="ARBA00009625"/>
    </source>
</evidence>
<name>A0ABS5CSI2_9FLAO</name>
<dbReference type="PANTHER" id="PTHR23408">
    <property type="entry name" value="METHYLMALONYL-COA MUTASE"/>
    <property type="match status" value="1"/>
</dbReference>
<dbReference type="InterPro" id="IPR005129">
    <property type="entry name" value="GTPase_ArgK"/>
</dbReference>
<sequence length="389" mass="42734">MLFLKLFMFSLLLLFKSSILQNKKSHPSALNEKAGIAPPETTSLTSIGTIQHFRKIQPSATALVEGILAGNITALSRAITLVESTNNNHLSKANEVINACLPHSGKSMRIGITGVPGVGKSTFIEAFGKFLTNQGKKVAVLAVDPSSTISHGSILGDKTRMEELVKDKNAYIRPSASGETLGGVARKTRETITLCEACGFDTIIIETVGVGQSETAVHSMVDFFLLLKIAGAGDELQGIKRGIMEMADAIVINKADGDNIKKAQFAKMEFNRALHLFPAKKSGWIPKTSTCSAITQEGIPVVWEIIQKFLALTKENQSFFEKRKEQNQYWMLETINEQLKINFYNQHEIQNLLEPTKKAVQNNEISPFAAAQKLLKLYQNSKNNPQNTD</sequence>
<gene>
    <name evidence="2" type="primary">meaB</name>
    <name evidence="2" type="ORF">J3S90_07070</name>
</gene>
<accession>A0ABS5CSI2</accession>
<dbReference type="EMBL" id="JAGFBU010000002">
    <property type="protein sequence ID" value="MBP4141559.1"/>
    <property type="molecule type" value="Genomic_DNA"/>
</dbReference>
<dbReference type="Gene3D" id="3.40.50.300">
    <property type="entry name" value="P-loop containing nucleotide triphosphate hydrolases"/>
    <property type="match status" value="1"/>
</dbReference>
<dbReference type="CDD" id="cd03114">
    <property type="entry name" value="MMAA-like"/>
    <property type="match status" value="1"/>
</dbReference>
<protein>
    <submittedName>
        <fullName evidence="2">Methylmalonyl Co-A mutase-associated GTPase MeaB</fullName>
        <ecNumber evidence="2">3.6.5.-</ecNumber>
    </submittedName>
</protein>
<dbReference type="PANTHER" id="PTHR23408:SF3">
    <property type="entry name" value="METHYLMALONIC ACIDURIA TYPE A PROTEIN, MITOCHONDRIAL"/>
    <property type="match status" value="1"/>
</dbReference>
<proteinExistence type="inferred from homology"/>
<reference evidence="2 3" key="1">
    <citation type="submission" date="2021-03" db="EMBL/GenBank/DDBJ databases">
        <title>Flavobacterium Flabelliformis Sp. Nov. And Flavobacterium Geliluteum Sp. Nov., Two Novel Multidrug Resistant Psychrophilic Species Isolated From Antarctica.</title>
        <authorList>
            <person name="Kralova S."/>
            <person name="Busse H.J."/>
            <person name="Bezdicek M."/>
            <person name="Nykrynova M."/>
            <person name="Kroupova E."/>
            <person name="Krsek D."/>
            <person name="Sedlacek I."/>
        </authorList>
    </citation>
    <scope>NUCLEOTIDE SEQUENCE [LARGE SCALE GENOMIC DNA]</scope>
    <source>
        <strain evidence="2 3">P4023</strain>
    </source>
</reference>
<evidence type="ECO:0000313" key="2">
    <source>
        <dbReference type="EMBL" id="MBP4141559.1"/>
    </source>
</evidence>
<dbReference type="Gene3D" id="1.20.5.170">
    <property type="match status" value="1"/>
</dbReference>
<dbReference type="NCBIfam" id="TIGR00750">
    <property type="entry name" value="lao"/>
    <property type="match status" value="1"/>
</dbReference>
<keyword evidence="2" id="KW-0378">Hydrolase</keyword>
<evidence type="ECO:0000313" key="3">
    <source>
        <dbReference type="Proteomes" id="UP000674217"/>
    </source>
</evidence>
<organism evidence="2 3">
    <name type="scientific">Flavobacterium flabelliforme</name>
    <dbReference type="NCBI Taxonomy" id="2816119"/>
    <lineage>
        <taxon>Bacteria</taxon>
        <taxon>Pseudomonadati</taxon>
        <taxon>Bacteroidota</taxon>
        <taxon>Flavobacteriia</taxon>
        <taxon>Flavobacteriales</taxon>
        <taxon>Flavobacteriaceae</taxon>
        <taxon>Flavobacterium</taxon>
    </lineage>
</organism>
<keyword evidence="3" id="KW-1185">Reference proteome</keyword>
<comment type="caution">
    <text evidence="2">The sequence shown here is derived from an EMBL/GenBank/DDBJ whole genome shotgun (WGS) entry which is preliminary data.</text>
</comment>
<comment type="similarity">
    <text evidence="1">Belongs to the SIMIBI class G3E GTPase family. ArgK/MeaB subfamily.</text>
</comment>
<dbReference type="Pfam" id="PF03308">
    <property type="entry name" value="MeaB"/>
    <property type="match status" value="1"/>
</dbReference>
<dbReference type="Gene3D" id="1.10.287.130">
    <property type="match status" value="1"/>
</dbReference>
<dbReference type="InterPro" id="IPR027417">
    <property type="entry name" value="P-loop_NTPase"/>
</dbReference>
<dbReference type="NCBIfam" id="NF006958">
    <property type="entry name" value="PRK09435.1"/>
    <property type="match status" value="1"/>
</dbReference>
<dbReference type="GO" id="GO:0016787">
    <property type="term" value="F:hydrolase activity"/>
    <property type="evidence" value="ECO:0007669"/>
    <property type="project" value="UniProtKB-KW"/>
</dbReference>